<dbReference type="PROSITE" id="PS00676">
    <property type="entry name" value="SIGMA54_INTERACT_2"/>
    <property type="match status" value="1"/>
</dbReference>
<sequence length="678" mass="76214">MISEEYLTHLKQAREIFFEKNELPTELVEKPILDSWVRSRSFHLIPDYVQPEVLSAEQLQGRIQNNQTLYDIATSFMEYLYQSVAGSGFAIIFADKDGYILKMIGDEDVIEIATTKDIPLIEGTSRSESIIGTNSIGTPLYTKEPIQLFAHEHFIELSSNWTCSGAPILGSNGDVLGVICISGAWNKVHAHTLGMATAASEAISRQYSLALANDSLTTMRDHLQTSLDSLHTGTFLLDELDRITFVNNTTVNTLHFSTEELVGQHYTRFFPYLDLSTFEKSTYDIETTLQSKHENIKCYVSIKFISHSRYNHSKETVLISFRRAEYIQQLVNKVIGSDARYVFDNIIGSSPQIQQAKKLAKLVAKSSTNVLITGESGTGKELFAQSIHNHSPFSKGPFIALNCGALPKELIESELFGYDPGSFTGAKKDGRAGKFELANNGTIFLDEIGDMPYEVQVKLLRVLQEKTVTRIGGKKTLPLNVRIITATNVDLEAAIQNHTFRSDLYYRLNVFSLHIPPLSKRGSDVFDLVDYFLEKYQNPDYDPIVHIDEDVKDLFLHYPWPGNIRELENVIERVCILATNGRLSLNTLPMNMIQYHNSNAIAQSPEENPPSLEVVSDQSAAAPSVMTAEKQLILEHLTCSSGNIKKAAESLEISRRTLYRKLEKYQIDLDKLRFSGRS</sequence>
<evidence type="ECO:0000259" key="6">
    <source>
        <dbReference type="PROSITE" id="PS50045"/>
    </source>
</evidence>
<dbReference type="Proteomes" id="UP001523566">
    <property type="component" value="Unassembled WGS sequence"/>
</dbReference>
<evidence type="ECO:0000256" key="5">
    <source>
        <dbReference type="ARBA" id="ARBA00023163"/>
    </source>
</evidence>
<dbReference type="InterPro" id="IPR029016">
    <property type="entry name" value="GAF-like_dom_sf"/>
</dbReference>
<proteinExistence type="predicted"/>
<dbReference type="CDD" id="cd00009">
    <property type="entry name" value="AAA"/>
    <property type="match status" value="1"/>
</dbReference>
<dbReference type="PANTHER" id="PTHR32071:SF57">
    <property type="entry name" value="C4-DICARBOXYLATE TRANSPORT TRANSCRIPTIONAL REGULATORY PROTEIN DCTD"/>
    <property type="match status" value="1"/>
</dbReference>
<evidence type="ECO:0000256" key="3">
    <source>
        <dbReference type="ARBA" id="ARBA00023015"/>
    </source>
</evidence>
<evidence type="ECO:0000256" key="2">
    <source>
        <dbReference type="ARBA" id="ARBA00022840"/>
    </source>
</evidence>
<dbReference type="InterPro" id="IPR025943">
    <property type="entry name" value="Sigma_54_int_dom_ATP-bd_2"/>
</dbReference>
<dbReference type="RefSeq" id="WP_262066728.1">
    <property type="nucleotide sequence ID" value="NZ_JAMXOD010000015.1"/>
</dbReference>
<dbReference type="PANTHER" id="PTHR32071">
    <property type="entry name" value="TRANSCRIPTIONAL REGULATORY PROTEIN"/>
    <property type="match status" value="1"/>
</dbReference>
<dbReference type="PROSITE" id="PS50045">
    <property type="entry name" value="SIGMA54_INTERACT_4"/>
    <property type="match status" value="1"/>
</dbReference>
<keyword evidence="2" id="KW-0067">ATP-binding</keyword>
<dbReference type="InterPro" id="IPR002197">
    <property type="entry name" value="HTH_Fis"/>
</dbReference>
<keyword evidence="1" id="KW-0547">Nucleotide-binding</keyword>
<organism evidence="8 9">
    <name type="scientific">Aequitasia blattaphilus</name>
    <dbReference type="NCBI Taxonomy" id="2949332"/>
    <lineage>
        <taxon>Bacteria</taxon>
        <taxon>Bacillati</taxon>
        <taxon>Bacillota</taxon>
        <taxon>Clostridia</taxon>
        <taxon>Lachnospirales</taxon>
        <taxon>Lachnospiraceae</taxon>
        <taxon>Aequitasia</taxon>
    </lineage>
</organism>
<dbReference type="InterPro" id="IPR013767">
    <property type="entry name" value="PAS_fold"/>
</dbReference>
<feature type="domain" description="PAS" evidence="7">
    <location>
        <begin position="219"/>
        <end position="292"/>
    </location>
</feature>
<dbReference type="Gene3D" id="3.30.450.20">
    <property type="entry name" value="PAS domain"/>
    <property type="match status" value="1"/>
</dbReference>
<name>A0ABT1EAV6_9FIRM</name>
<dbReference type="Gene3D" id="1.10.8.60">
    <property type="match status" value="1"/>
</dbReference>
<evidence type="ECO:0000313" key="8">
    <source>
        <dbReference type="EMBL" id="MCP1102942.1"/>
    </source>
</evidence>
<dbReference type="SUPFAM" id="SSF46689">
    <property type="entry name" value="Homeodomain-like"/>
    <property type="match status" value="1"/>
</dbReference>
<keyword evidence="3" id="KW-0805">Transcription regulation</keyword>
<dbReference type="PROSITE" id="PS00688">
    <property type="entry name" value="SIGMA54_INTERACT_3"/>
    <property type="match status" value="1"/>
</dbReference>
<dbReference type="InterPro" id="IPR003018">
    <property type="entry name" value="GAF"/>
</dbReference>
<dbReference type="Gene3D" id="3.40.50.300">
    <property type="entry name" value="P-loop containing nucleotide triphosphate hydrolases"/>
    <property type="match status" value="1"/>
</dbReference>
<comment type="caution">
    <text evidence="8">The sequence shown here is derived from an EMBL/GenBank/DDBJ whole genome shotgun (WGS) entry which is preliminary data.</text>
</comment>
<accession>A0ABT1EAV6</accession>
<dbReference type="Gene3D" id="3.30.450.40">
    <property type="match status" value="1"/>
</dbReference>
<dbReference type="InterPro" id="IPR003593">
    <property type="entry name" value="AAA+_ATPase"/>
</dbReference>
<dbReference type="Pfam" id="PF00158">
    <property type="entry name" value="Sigma54_activat"/>
    <property type="match status" value="1"/>
</dbReference>
<dbReference type="PRINTS" id="PR01590">
    <property type="entry name" value="HTHFIS"/>
</dbReference>
<dbReference type="InterPro" id="IPR027417">
    <property type="entry name" value="P-loop_NTPase"/>
</dbReference>
<feature type="domain" description="Sigma-54 factor interaction" evidence="6">
    <location>
        <begin position="346"/>
        <end position="576"/>
    </location>
</feature>
<dbReference type="Pfam" id="PF25601">
    <property type="entry name" value="AAA_lid_14"/>
    <property type="match status" value="1"/>
</dbReference>
<dbReference type="InterPro" id="IPR002078">
    <property type="entry name" value="Sigma_54_int"/>
</dbReference>
<dbReference type="Pfam" id="PF02954">
    <property type="entry name" value="HTH_8"/>
    <property type="match status" value="1"/>
</dbReference>
<dbReference type="SUPFAM" id="SSF55785">
    <property type="entry name" value="PYP-like sensor domain (PAS domain)"/>
    <property type="match status" value="1"/>
</dbReference>
<evidence type="ECO:0000256" key="4">
    <source>
        <dbReference type="ARBA" id="ARBA00023125"/>
    </source>
</evidence>
<dbReference type="SMART" id="SM00091">
    <property type="entry name" value="PAS"/>
    <property type="match status" value="1"/>
</dbReference>
<dbReference type="InterPro" id="IPR000014">
    <property type="entry name" value="PAS"/>
</dbReference>
<evidence type="ECO:0000313" key="9">
    <source>
        <dbReference type="Proteomes" id="UP001523566"/>
    </source>
</evidence>
<dbReference type="SUPFAM" id="SSF52540">
    <property type="entry name" value="P-loop containing nucleoside triphosphate hydrolases"/>
    <property type="match status" value="1"/>
</dbReference>
<dbReference type="InterPro" id="IPR025662">
    <property type="entry name" value="Sigma_54_int_dom_ATP-bd_1"/>
</dbReference>
<dbReference type="PROSITE" id="PS00675">
    <property type="entry name" value="SIGMA54_INTERACT_1"/>
    <property type="match status" value="1"/>
</dbReference>
<reference evidence="8 9" key="1">
    <citation type="journal article" date="2022" name="Genome Biol. Evol.">
        <title>Host diet, physiology and behaviors set the stage for Lachnospiraceae cladogenesis.</title>
        <authorList>
            <person name="Vera-Ponce De Leon A."/>
            <person name="Schneider M."/>
            <person name="Jahnes B.C."/>
            <person name="Sadowski V."/>
            <person name="Camuy-Velez L.A."/>
            <person name="Duan J."/>
            <person name="Sabree Z.L."/>
        </authorList>
    </citation>
    <scope>NUCLEOTIDE SEQUENCE [LARGE SCALE GENOMIC DNA]</scope>
    <source>
        <strain evidence="8 9">PAL113</strain>
    </source>
</reference>
<dbReference type="SMART" id="SM00382">
    <property type="entry name" value="AAA"/>
    <property type="match status" value="1"/>
</dbReference>
<dbReference type="PROSITE" id="PS50112">
    <property type="entry name" value="PAS"/>
    <property type="match status" value="1"/>
</dbReference>
<dbReference type="Pfam" id="PF01590">
    <property type="entry name" value="GAF"/>
    <property type="match status" value="1"/>
</dbReference>
<gene>
    <name evidence="8" type="ORF">NK125_10985</name>
</gene>
<dbReference type="Pfam" id="PF00989">
    <property type="entry name" value="PAS"/>
    <property type="match status" value="1"/>
</dbReference>
<dbReference type="InterPro" id="IPR058031">
    <property type="entry name" value="AAA_lid_NorR"/>
</dbReference>
<dbReference type="InterPro" id="IPR009057">
    <property type="entry name" value="Homeodomain-like_sf"/>
</dbReference>
<keyword evidence="9" id="KW-1185">Reference proteome</keyword>
<dbReference type="InterPro" id="IPR025944">
    <property type="entry name" value="Sigma_54_int_dom_CS"/>
</dbReference>
<evidence type="ECO:0000259" key="7">
    <source>
        <dbReference type="PROSITE" id="PS50112"/>
    </source>
</evidence>
<evidence type="ECO:0000256" key="1">
    <source>
        <dbReference type="ARBA" id="ARBA00022741"/>
    </source>
</evidence>
<dbReference type="InterPro" id="IPR035965">
    <property type="entry name" value="PAS-like_dom_sf"/>
</dbReference>
<protein>
    <submittedName>
        <fullName evidence="8">Sigma 54-interacting transcriptional regulator</fullName>
    </submittedName>
</protein>
<keyword evidence="5" id="KW-0804">Transcription</keyword>
<dbReference type="Gene3D" id="1.10.10.60">
    <property type="entry name" value="Homeodomain-like"/>
    <property type="match status" value="1"/>
</dbReference>
<dbReference type="CDD" id="cd00130">
    <property type="entry name" value="PAS"/>
    <property type="match status" value="1"/>
</dbReference>
<dbReference type="EMBL" id="JAMZFW010000015">
    <property type="protein sequence ID" value="MCP1102942.1"/>
    <property type="molecule type" value="Genomic_DNA"/>
</dbReference>
<keyword evidence="4" id="KW-0238">DNA-binding</keyword>